<evidence type="ECO:0000256" key="7">
    <source>
        <dbReference type="ARBA" id="ARBA00023204"/>
    </source>
</evidence>
<dbReference type="InterPro" id="IPR051055">
    <property type="entry name" value="PIF1_helicase"/>
</dbReference>
<keyword evidence="7" id="KW-0234">DNA repair</keyword>
<evidence type="ECO:0000256" key="4">
    <source>
        <dbReference type="ARBA" id="ARBA00022806"/>
    </source>
</evidence>
<reference evidence="10 11" key="1">
    <citation type="journal article" date="2015" name="Nature">
        <title>rRNA introns, odd ribosomes, and small enigmatic genomes across a large radiation of phyla.</title>
        <authorList>
            <person name="Brown C.T."/>
            <person name="Hug L.A."/>
            <person name="Thomas B.C."/>
            <person name="Sharon I."/>
            <person name="Castelle C.J."/>
            <person name="Singh A."/>
            <person name="Wilkins M.J."/>
            <person name="Williams K.H."/>
            <person name="Banfield J.F."/>
        </authorList>
    </citation>
    <scope>NUCLEOTIDE SEQUENCE [LARGE SCALE GENOMIC DNA]</scope>
</reference>
<dbReference type="GO" id="GO:0006281">
    <property type="term" value="P:DNA repair"/>
    <property type="evidence" value="ECO:0007669"/>
    <property type="project" value="InterPro"/>
</dbReference>
<dbReference type="InterPro" id="IPR027417">
    <property type="entry name" value="P-loop_NTPase"/>
</dbReference>
<dbReference type="Gene3D" id="2.30.30.940">
    <property type="match status" value="1"/>
</dbReference>
<keyword evidence="5" id="KW-0067">ATP-binding</keyword>
<dbReference type="EMBL" id="LCHU01000020">
    <property type="protein sequence ID" value="KKT40643.1"/>
    <property type="molecule type" value="Genomic_DNA"/>
</dbReference>
<dbReference type="InterPro" id="IPR049163">
    <property type="entry name" value="Pif1-like_2B_dom"/>
</dbReference>
<dbReference type="PANTHER" id="PTHR47642">
    <property type="entry name" value="ATP-DEPENDENT DNA HELICASE"/>
    <property type="match status" value="1"/>
</dbReference>
<protein>
    <submittedName>
        <fullName evidence="10">AAA ATPase</fullName>
    </submittedName>
</protein>
<dbReference type="Gene3D" id="3.40.50.300">
    <property type="entry name" value="P-loop containing nucleotide triphosphate hydrolases"/>
    <property type="match status" value="1"/>
</dbReference>
<evidence type="ECO:0000313" key="11">
    <source>
        <dbReference type="Proteomes" id="UP000034736"/>
    </source>
</evidence>
<dbReference type="PANTHER" id="PTHR47642:SF5">
    <property type="entry name" value="ATP-DEPENDENT DNA HELICASE"/>
    <property type="match status" value="1"/>
</dbReference>
<dbReference type="SUPFAM" id="SSF52540">
    <property type="entry name" value="P-loop containing nucleoside triphosphate hydrolases"/>
    <property type="match status" value="2"/>
</dbReference>
<keyword evidence="2" id="KW-0227">DNA damage</keyword>
<dbReference type="STRING" id="1618647.UW30_C0020G0006"/>
<keyword evidence="8" id="KW-0413">Isomerase</keyword>
<accession>A0A0G1H2E6</accession>
<keyword evidence="3" id="KW-0378">Hydrolase</keyword>
<dbReference type="Pfam" id="PF05970">
    <property type="entry name" value="PIF1"/>
    <property type="match status" value="1"/>
</dbReference>
<evidence type="ECO:0000256" key="8">
    <source>
        <dbReference type="ARBA" id="ARBA00023235"/>
    </source>
</evidence>
<gene>
    <name evidence="10" type="ORF">UW30_C0020G0006</name>
</gene>
<keyword evidence="4" id="KW-0347">Helicase</keyword>
<dbReference type="InterPro" id="IPR003593">
    <property type="entry name" value="AAA+_ATPase"/>
</dbReference>
<keyword evidence="6" id="KW-0238">DNA-binding</keyword>
<dbReference type="GO" id="GO:0003678">
    <property type="term" value="F:DNA helicase activity"/>
    <property type="evidence" value="ECO:0007669"/>
    <property type="project" value="InterPro"/>
</dbReference>
<dbReference type="AlphaFoldDB" id="A0A0G1H2E6"/>
<dbReference type="GO" id="GO:0000723">
    <property type="term" value="P:telomere maintenance"/>
    <property type="evidence" value="ECO:0007669"/>
    <property type="project" value="InterPro"/>
</dbReference>
<comment type="caution">
    <text evidence="10">The sequence shown here is derived from an EMBL/GenBank/DDBJ whole genome shotgun (WGS) entry which is preliminary data.</text>
</comment>
<dbReference type="Proteomes" id="UP000034736">
    <property type="component" value="Unassembled WGS sequence"/>
</dbReference>
<dbReference type="CDD" id="cd18037">
    <property type="entry name" value="DEXSc_Pif1_like"/>
    <property type="match status" value="1"/>
</dbReference>
<evidence type="ECO:0000256" key="1">
    <source>
        <dbReference type="ARBA" id="ARBA00022741"/>
    </source>
</evidence>
<name>A0A0G1H2E6_9BACT</name>
<dbReference type="PATRIC" id="fig|1618647.3.peg.722"/>
<sequence>MTQDEALALLKTGRNVFLSGPAGSGKTYVLNCYIEYLVKHKVPVAITASTGIAATHMNGQTVHSWSGIGLKKSFTKKDRYRLLNNEKVRNRVRHPKVLIIDEISMLDTRVLDLVDFACRLLRNNEKPFGGLQVVFCGDFFQLPPVHKNGEPKPQFAYLSSAWQKADLAVCYLEKQYRQQDTRFLEVLNTIRAGSAGDEIGGILRERYLQNIEGYSKPTRLRTHNADADAINSFELQRIDAPEHKYQMVSRGDPDLVAELKNACLAPEELVLKKGAVVMFVKNNVDKGYVNGTLGTVVDFDQETDYPIVETKDGRMIAEPDGWSIEDDDEQVLAAIVQVPLRLAWAITVHKSQGMSLDCAEIDLSKAFIEGMGYVALSRVRTLSGIKLMGLNKLALQVNSEIIESDLVFRSASEESRKSLQETGSVKLFTLHKLFLLR</sequence>
<dbReference type="SMART" id="SM00382">
    <property type="entry name" value="AAA"/>
    <property type="match status" value="1"/>
</dbReference>
<dbReference type="CDD" id="cd18809">
    <property type="entry name" value="SF1_C_RecD"/>
    <property type="match status" value="1"/>
</dbReference>
<feature type="domain" description="AAA+ ATPase" evidence="9">
    <location>
        <begin position="12"/>
        <end position="218"/>
    </location>
</feature>
<evidence type="ECO:0000256" key="2">
    <source>
        <dbReference type="ARBA" id="ARBA00022763"/>
    </source>
</evidence>
<keyword evidence="1" id="KW-0547">Nucleotide-binding</keyword>
<evidence type="ECO:0000313" key="10">
    <source>
        <dbReference type="EMBL" id="KKT40643.1"/>
    </source>
</evidence>
<organism evidence="10 11">
    <name type="scientific">Candidatus Giovannonibacteria bacterium GW2011_GWA2_44_13b</name>
    <dbReference type="NCBI Taxonomy" id="1618647"/>
    <lineage>
        <taxon>Bacteria</taxon>
        <taxon>Candidatus Giovannoniibacteriota</taxon>
    </lineage>
</organism>
<dbReference type="InterPro" id="IPR010285">
    <property type="entry name" value="DNA_helicase_pif1-like_DEAD"/>
</dbReference>
<evidence type="ECO:0000256" key="5">
    <source>
        <dbReference type="ARBA" id="ARBA00022840"/>
    </source>
</evidence>
<evidence type="ECO:0000256" key="6">
    <source>
        <dbReference type="ARBA" id="ARBA00023125"/>
    </source>
</evidence>
<evidence type="ECO:0000256" key="3">
    <source>
        <dbReference type="ARBA" id="ARBA00022801"/>
    </source>
</evidence>
<proteinExistence type="predicted"/>
<evidence type="ECO:0000259" key="9">
    <source>
        <dbReference type="SMART" id="SM00382"/>
    </source>
</evidence>
<dbReference type="Pfam" id="PF21530">
    <property type="entry name" value="Pif1_2B_dom"/>
    <property type="match status" value="1"/>
</dbReference>